<dbReference type="EMBL" id="BARU01017037">
    <property type="protein sequence ID" value="GAH55565.1"/>
    <property type="molecule type" value="Genomic_DNA"/>
</dbReference>
<sequence>LVAQQKKLQAELAEKMERWVYLYELAEKIERQ</sequence>
<comment type="caution">
    <text evidence="1">The sequence shown here is derived from an EMBL/GenBank/DDBJ whole genome shotgun (WGS) entry which is preliminary data.</text>
</comment>
<protein>
    <submittedName>
        <fullName evidence="1">Uncharacterized protein</fullName>
    </submittedName>
</protein>
<proteinExistence type="predicted"/>
<accession>X1HEU3</accession>
<name>X1HEU3_9ZZZZ</name>
<evidence type="ECO:0000313" key="1">
    <source>
        <dbReference type="EMBL" id="GAH55565.1"/>
    </source>
</evidence>
<gene>
    <name evidence="1" type="ORF">S03H2_28281</name>
</gene>
<dbReference type="AlphaFoldDB" id="X1HEU3"/>
<feature type="non-terminal residue" evidence="1">
    <location>
        <position position="1"/>
    </location>
</feature>
<organism evidence="1">
    <name type="scientific">marine sediment metagenome</name>
    <dbReference type="NCBI Taxonomy" id="412755"/>
    <lineage>
        <taxon>unclassified sequences</taxon>
        <taxon>metagenomes</taxon>
        <taxon>ecological metagenomes</taxon>
    </lineage>
</organism>
<reference evidence="1" key="1">
    <citation type="journal article" date="2014" name="Front. Microbiol.">
        <title>High frequency of phylogenetically diverse reductive dehalogenase-homologous genes in deep subseafloor sedimentary metagenomes.</title>
        <authorList>
            <person name="Kawai M."/>
            <person name="Futagami T."/>
            <person name="Toyoda A."/>
            <person name="Takaki Y."/>
            <person name="Nishi S."/>
            <person name="Hori S."/>
            <person name="Arai W."/>
            <person name="Tsubouchi T."/>
            <person name="Morono Y."/>
            <person name="Uchiyama I."/>
            <person name="Ito T."/>
            <person name="Fujiyama A."/>
            <person name="Inagaki F."/>
            <person name="Takami H."/>
        </authorList>
    </citation>
    <scope>NUCLEOTIDE SEQUENCE</scope>
    <source>
        <strain evidence="1">Expedition CK06-06</strain>
    </source>
</reference>